<sequence length="125" mass="14679">MPKQMIRTSSADTQEQKCHSSTGEVHWFDMVLWDLWRGRDCGQALRQSVQLDLERLTSPGACFGCLQMRLETCTRMNLRGYREGFHRVPYHKWWPCCAIGKCSRMWSLRVRSHTRSNCVSDDVHD</sequence>
<dbReference type="EMBL" id="DS022249">
    <property type="protein sequence ID" value="EWG46038.1"/>
    <property type="molecule type" value="Genomic_DNA"/>
</dbReference>
<gene>
    <name evidence="1" type="ORF">FVEG_06637</name>
</gene>
<organism evidence="1 2">
    <name type="scientific">Gibberella moniliformis (strain M3125 / FGSC 7600)</name>
    <name type="common">Maize ear and stalk rot fungus</name>
    <name type="synonym">Fusarium verticillioides</name>
    <dbReference type="NCBI Taxonomy" id="334819"/>
    <lineage>
        <taxon>Eukaryota</taxon>
        <taxon>Fungi</taxon>
        <taxon>Dikarya</taxon>
        <taxon>Ascomycota</taxon>
        <taxon>Pezizomycotina</taxon>
        <taxon>Sordariomycetes</taxon>
        <taxon>Hypocreomycetidae</taxon>
        <taxon>Hypocreales</taxon>
        <taxon>Nectriaceae</taxon>
        <taxon>Fusarium</taxon>
        <taxon>Fusarium fujikuroi species complex</taxon>
    </lineage>
</organism>
<dbReference type="VEuPathDB" id="FungiDB:FVEG_06637"/>
<reference evidence="1 2" key="1">
    <citation type="journal article" date="2010" name="Nature">
        <title>Comparative genomics reveals mobile pathogenicity chromosomes in Fusarium.</title>
        <authorList>
            <person name="Ma L.J."/>
            <person name="van der Does H.C."/>
            <person name="Borkovich K.A."/>
            <person name="Coleman J.J."/>
            <person name="Daboussi M.J."/>
            <person name="Di Pietro A."/>
            <person name="Dufresne M."/>
            <person name="Freitag M."/>
            <person name="Grabherr M."/>
            <person name="Henrissat B."/>
            <person name="Houterman P.M."/>
            <person name="Kang S."/>
            <person name="Shim W.B."/>
            <person name="Woloshuk C."/>
            <person name="Xie X."/>
            <person name="Xu J.R."/>
            <person name="Antoniw J."/>
            <person name="Baker S.E."/>
            <person name="Bluhm B.H."/>
            <person name="Breakspear A."/>
            <person name="Brown D.W."/>
            <person name="Butchko R.A."/>
            <person name="Chapman S."/>
            <person name="Coulson R."/>
            <person name="Coutinho P.M."/>
            <person name="Danchin E.G."/>
            <person name="Diener A."/>
            <person name="Gale L.R."/>
            <person name="Gardiner D.M."/>
            <person name="Goff S."/>
            <person name="Hammond-Kosack K.E."/>
            <person name="Hilburn K."/>
            <person name="Hua-Van A."/>
            <person name="Jonkers W."/>
            <person name="Kazan K."/>
            <person name="Kodira C.D."/>
            <person name="Koehrsen M."/>
            <person name="Kumar L."/>
            <person name="Lee Y.H."/>
            <person name="Li L."/>
            <person name="Manners J.M."/>
            <person name="Miranda-Saavedra D."/>
            <person name="Mukherjee M."/>
            <person name="Park G."/>
            <person name="Park J."/>
            <person name="Park S.Y."/>
            <person name="Proctor R.H."/>
            <person name="Regev A."/>
            <person name="Ruiz-Roldan M.C."/>
            <person name="Sain D."/>
            <person name="Sakthikumar S."/>
            <person name="Sykes S."/>
            <person name="Schwartz D.C."/>
            <person name="Turgeon B.G."/>
            <person name="Wapinski I."/>
            <person name="Yoder O."/>
            <person name="Young S."/>
            <person name="Zeng Q."/>
            <person name="Zhou S."/>
            <person name="Galagan J."/>
            <person name="Cuomo C.A."/>
            <person name="Kistler H.C."/>
            <person name="Rep M."/>
        </authorList>
    </citation>
    <scope>NUCLEOTIDE SEQUENCE [LARGE SCALE GENOMIC DNA]</scope>
    <source>
        <strain evidence="2">M3125 / FGSC 7600</strain>
    </source>
</reference>
<evidence type="ECO:0000313" key="2">
    <source>
        <dbReference type="Proteomes" id="UP000009096"/>
    </source>
</evidence>
<dbReference type="KEGG" id="fvr:FVEG_06637"/>
<name>W7M395_GIBM7</name>
<keyword evidence="2" id="KW-1185">Reference proteome</keyword>
<evidence type="ECO:0000313" key="1">
    <source>
        <dbReference type="EMBL" id="EWG46038.1"/>
    </source>
</evidence>
<dbReference type="AlphaFoldDB" id="W7M395"/>
<dbReference type="GeneID" id="30064512"/>
<protein>
    <submittedName>
        <fullName evidence="1">Uncharacterized protein</fullName>
    </submittedName>
</protein>
<dbReference type="RefSeq" id="XP_018752229.1">
    <property type="nucleotide sequence ID" value="XM_018895042.1"/>
</dbReference>
<dbReference type="Proteomes" id="UP000009096">
    <property type="component" value="Chromosome 7"/>
</dbReference>
<proteinExistence type="predicted"/>
<dbReference type="EMBL" id="CM000584">
    <property type="protein sequence ID" value="EWG46038.1"/>
    <property type="molecule type" value="Genomic_DNA"/>
</dbReference>
<accession>W7M395</accession>